<evidence type="ECO:0000313" key="3">
    <source>
        <dbReference type="Proteomes" id="UP001529421"/>
    </source>
</evidence>
<dbReference type="PROSITE" id="PS51459">
    <property type="entry name" value="FIDO"/>
    <property type="match status" value="1"/>
</dbReference>
<dbReference type="PIRSF" id="PIRSF038925">
    <property type="entry name" value="AMP-prot_trans"/>
    <property type="match status" value="1"/>
</dbReference>
<dbReference type="InterPro" id="IPR026287">
    <property type="entry name" value="SoFic-like"/>
</dbReference>
<gene>
    <name evidence="2" type="ORF">QUW28_07350</name>
</gene>
<dbReference type="Gene3D" id="1.10.3290.10">
    <property type="entry name" value="Fido-like domain"/>
    <property type="match status" value="1"/>
</dbReference>
<dbReference type="SUPFAM" id="SSF140931">
    <property type="entry name" value="Fic-like"/>
    <property type="match status" value="1"/>
</dbReference>
<sequence>MNIVPGRQGTLRNNLSGELAYQSFLPASLHDVLPTLQLSARQIDLLAACSRQVGMLSGMAQFVPNADIYLTMYVRKEALLSAQIEGTQCTFDDVLDPENSAATHEDVADVVNYVQASDFAVERMKTLPLCTRLLREVHRVLLQSDRGGEKQPGEIRVSQNWIGPQGCDIKSAFYLPPNVEDMRDALFELDKFINTEEGVDPVIKAALVHYQFESIHPFLDGNGRLGRLLITLSLINDGVLDSPLFYPSYQFKLNRQEYYAHLTAVRETGAFEDWIEFFCQCMLDGAKDAVASLNQLVELHNKTVALVRERFDRSVPNALKLLDVLEGNPIVDVNYVRDRLEVSRGTAANLVKEFETCGILQRKDAERARYRTYMYEAYLHILRQGSDPL</sequence>
<proteinExistence type="predicted"/>
<dbReference type="InterPro" id="IPR003812">
    <property type="entry name" value="Fido"/>
</dbReference>
<dbReference type="InterPro" id="IPR025758">
    <property type="entry name" value="Fic/DOC_N"/>
</dbReference>
<dbReference type="Proteomes" id="UP001529421">
    <property type="component" value="Unassembled WGS sequence"/>
</dbReference>
<organism evidence="2 3">
    <name type="scientific">Enorma phocaeensis</name>
    <dbReference type="NCBI Taxonomy" id="1871019"/>
    <lineage>
        <taxon>Bacteria</taxon>
        <taxon>Bacillati</taxon>
        <taxon>Actinomycetota</taxon>
        <taxon>Coriobacteriia</taxon>
        <taxon>Coriobacteriales</taxon>
        <taxon>Coriobacteriaceae</taxon>
        <taxon>Enorma</taxon>
    </lineage>
</organism>
<dbReference type="InterPro" id="IPR036597">
    <property type="entry name" value="Fido-like_dom_sf"/>
</dbReference>
<accession>A0ABT7V9Y9</accession>
<dbReference type="PANTHER" id="PTHR13504">
    <property type="entry name" value="FIDO DOMAIN-CONTAINING PROTEIN DDB_G0283145"/>
    <property type="match status" value="1"/>
</dbReference>
<feature type="domain" description="Fido" evidence="1">
    <location>
        <begin position="129"/>
        <end position="280"/>
    </location>
</feature>
<evidence type="ECO:0000259" key="1">
    <source>
        <dbReference type="PROSITE" id="PS51459"/>
    </source>
</evidence>
<dbReference type="Pfam" id="PF02661">
    <property type="entry name" value="Fic"/>
    <property type="match status" value="1"/>
</dbReference>
<keyword evidence="3" id="KW-1185">Reference proteome</keyword>
<protein>
    <submittedName>
        <fullName evidence="2">Fic/DOC family N-terminal domain-containing protein</fullName>
    </submittedName>
</protein>
<dbReference type="Pfam" id="PF13784">
    <property type="entry name" value="Fic_N"/>
    <property type="match status" value="1"/>
</dbReference>
<name>A0ABT7V9Y9_9ACTN</name>
<comment type="caution">
    <text evidence="2">The sequence shown here is derived from an EMBL/GenBank/DDBJ whole genome shotgun (WGS) entry which is preliminary data.</text>
</comment>
<dbReference type="EMBL" id="JAUDDZ010000009">
    <property type="protein sequence ID" value="MDM8275305.1"/>
    <property type="molecule type" value="Genomic_DNA"/>
</dbReference>
<reference evidence="3" key="1">
    <citation type="submission" date="2023-06" db="EMBL/GenBank/DDBJ databases">
        <title>Identification and characterization of horizontal gene transfer across gut microbiota members of farm animals based on homology search.</title>
        <authorList>
            <person name="Zeman M."/>
            <person name="Kubasova T."/>
            <person name="Jahodarova E."/>
            <person name="Nykrynova M."/>
            <person name="Rychlik I."/>
        </authorList>
    </citation>
    <scope>NUCLEOTIDE SEQUENCE [LARGE SCALE GENOMIC DNA]</scope>
    <source>
        <strain evidence="3">154_Feed</strain>
    </source>
</reference>
<dbReference type="PANTHER" id="PTHR13504:SF38">
    <property type="entry name" value="FIDO DOMAIN-CONTAINING PROTEIN"/>
    <property type="match status" value="1"/>
</dbReference>
<dbReference type="InterPro" id="IPR040198">
    <property type="entry name" value="Fido_containing"/>
</dbReference>
<dbReference type="RefSeq" id="WP_289545302.1">
    <property type="nucleotide sequence ID" value="NZ_JAUDDZ010000009.1"/>
</dbReference>
<evidence type="ECO:0000313" key="2">
    <source>
        <dbReference type="EMBL" id="MDM8275305.1"/>
    </source>
</evidence>